<protein>
    <recommendedName>
        <fullName evidence="2">PD-(D/E)XK endonuclease-like domain-containing protein</fullName>
    </recommendedName>
</protein>
<gene>
    <name evidence="3" type="ORF">METZ01_LOCUS250637</name>
</gene>
<dbReference type="InterPro" id="IPR038726">
    <property type="entry name" value="PDDEXK_AddAB-type"/>
</dbReference>
<feature type="domain" description="PD-(D/E)XK endonuclease-like" evidence="2">
    <location>
        <begin position="7"/>
        <end position="38"/>
    </location>
</feature>
<proteinExistence type="predicted"/>
<dbReference type="InterPro" id="IPR011604">
    <property type="entry name" value="PDDEXK-like_dom_sf"/>
</dbReference>
<evidence type="ECO:0000313" key="3">
    <source>
        <dbReference type="EMBL" id="SVB97783.1"/>
    </source>
</evidence>
<name>A0A382IFT9_9ZZZZ</name>
<dbReference type="EMBL" id="UINC01066758">
    <property type="protein sequence ID" value="SVB97783.1"/>
    <property type="molecule type" value="Genomic_DNA"/>
</dbReference>
<dbReference type="Gene3D" id="3.90.320.10">
    <property type="match status" value="1"/>
</dbReference>
<dbReference type="AlphaFoldDB" id="A0A382IFT9"/>
<evidence type="ECO:0000256" key="1">
    <source>
        <dbReference type="SAM" id="MobiDB-lite"/>
    </source>
</evidence>
<accession>A0A382IFT9</accession>
<dbReference type="Pfam" id="PF12705">
    <property type="entry name" value="PDDEXK_1"/>
    <property type="match status" value="1"/>
</dbReference>
<sequence>DVDDTPILLRGRIDRIDHNPKTGEWAVLDYKTSNSVAPPEKIPRKNKTKKELAEELGISNSAALRKQDLVDMIQEAGGDDGHWTDLQLPLYRQLLSGIVDEQGRQLVSDEADEILLGYVYLPKNLDKSEFVVADWSKEKLAFAEETARDAVRRLRKRIFKFDANVTKPGWFGRDALKPLLTKGWQVTREGEGAPSEDGSSEKESGQ</sequence>
<feature type="region of interest" description="Disordered" evidence="1">
    <location>
        <begin position="185"/>
        <end position="206"/>
    </location>
</feature>
<reference evidence="3" key="1">
    <citation type="submission" date="2018-05" db="EMBL/GenBank/DDBJ databases">
        <authorList>
            <person name="Lanie J.A."/>
            <person name="Ng W.-L."/>
            <person name="Kazmierczak K.M."/>
            <person name="Andrzejewski T.M."/>
            <person name="Davidsen T.M."/>
            <person name="Wayne K.J."/>
            <person name="Tettelin H."/>
            <person name="Glass J.I."/>
            <person name="Rusch D."/>
            <person name="Podicherti R."/>
            <person name="Tsui H.-C.T."/>
            <person name="Winkler M.E."/>
        </authorList>
    </citation>
    <scope>NUCLEOTIDE SEQUENCE</scope>
</reference>
<organism evidence="3">
    <name type="scientific">marine metagenome</name>
    <dbReference type="NCBI Taxonomy" id="408172"/>
    <lineage>
        <taxon>unclassified sequences</taxon>
        <taxon>metagenomes</taxon>
        <taxon>ecological metagenomes</taxon>
    </lineage>
</organism>
<evidence type="ECO:0000259" key="2">
    <source>
        <dbReference type="Pfam" id="PF12705"/>
    </source>
</evidence>
<feature type="non-terminal residue" evidence="3">
    <location>
        <position position="1"/>
    </location>
</feature>